<keyword evidence="4" id="KW-1185">Reference proteome</keyword>
<feature type="region of interest" description="Disordered" evidence="2">
    <location>
        <begin position="61"/>
        <end position="94"/>
    </location>
</feature>
<evidence type="ECO:0000313" key="4">
    <source>
        <dbReference type="Proteomes" id="UP001352263"/>
    </source>
</evidence>
<feature type="region of interest" description="Disordered" evidence="2">
    <location>
        <begin position="389"/>
        <end position="417"/>
    </location>
</feature>
<evidence type="ECO:0000313" key="3">
    <source>
        <dbReference type="EMBL" id="MEC4721312.1"/>
    </source>
</evidence>
<dbReference type="PANTHER" id="PTHR48148">
    <property type="entry name" value="KERATINOCYTE PROLINE-RICH PROTEIN"/>
    <property type="match status" value="1"/>
</dbReference>
<evidence type="ECO:0000256" key="2">
    <source>
        <dbReference type="SAM" id="MobiDB-lite"/>
    </source>
</evidence>
<dbReference type="EMBL" id="JAWIIV010000017">
    <property type="protein sequence ID" value="MEC4721312.1"/>
    <property type="molecule type" value="Genomic_DNA"/>
</dbReference>
<protein>
    <recommendedName>
        <fullName evidence="5">Transferrin-binding protein B C-lobe/N-lobe beta barrel domain-containing protein</fullName>
    </recommendedName>
</protein>
<reference evidence="3 4" key="1">
    <citation type="submission" date="2023-10" db="EMBL/GenBank/DDBJ databases">
        <title>Noviherbaspirillum sp. CPCC 100848 genome assembly.</title>
        <authorList>
            <person name="Li X.Y."/>
            <person name="Fang X.M."/>
        </authorList>
    </citation>
    <scope>NUCLEOTIDE SEQUENCE [LARGE SCALE GENOMIC DNA]</scope>
    <source>
        <strain evidence="3 4">CPCC 100848</strain>
    </source>
</reference>
<comment type="caution">
    <text evidence="3">The sequence shown here is derived from an EMBL/GenBank/DDBJ whole genome shotgun (WGS) entry which is preliminary data.</text>
</comment>
<name>A0ABU6JCF3_9BURK</name>
<accession>A0ABU6JCF3</accession>
<dbReference type="InterPro" id="IPR011250">
    <property type="entry name" value="OMP/PagP_B-barrel"/>
</dbReference>
<proteinExistence type="predicted"/>
<dbReference type="SUPFAM" id="SSF56925">
    <property type="entry name" value="OMPA-like"/>
    <property type="match status" value="1"/>
</dbReference>
<organism evidence="3 4">
    <name type="scientific">Noviherbaspirillum album</name>
    <dbReference type="NCBI Taxonomy" id="3080276"/>
    <lineage>
        <taxon>Bacteria</taxon>
        <taxon>Pseudomonadati</taxon>
        <taxon>Pseudomonadota</taxon>
        <taxon>Betaproteobacteria</taxon>
        <taxon>Burkholderiales</taxon>
        <taxon>Oxalobacteraceae</taxon>
        <taxon>Noviherbaspirillum</taxon>
    </lineage>
</organism>
<evidence type="ECO:0008006" key="5">
    <source>
        <dbReference type="Google" id="ProtNLM"/>
    </source>
</evidence>
<dbReference type="Gene3D" id="2.40.160.90">
    <property type="match status" value="1"/>
</dbReference>
<evidence type="ECO:0000256" key="1">
    <source>
        <dbReference type="ARBA" id="ARBA00004442"/>
    </source>
</evidence>
<dbReference type="RefSeq" id="WP_326508015.1">
    <property type="nucleotide sequence ID" value="NZ_JAWIIV010000017.1"/>
</dbReference>
<comment type="subcellular location">
    <subcellularLocation>
        <location evidence="1">Cell outer membrane</location>
    </subcellularLocation>
</comment>
<feature type="region of interest" description="Disordered" evidence="2">
    <location>
        <begin position="149"/>
        <end position="187"/>
    </location>
</feature>
<gene>
    <name evidence="3" type="ORF">RY831_19275</name>
</gene>
<sequence length="619" mass="62964">MESWTKCADEYGTCSVPGTTQVRYGLNGTYASLQASGSIACTNEVFGDPLPGADKICEYQTLTPSPAPAPSPTPTPTPTPSPAPSPAPEPAPAPTVWTKCADEYGTCQFTGTTEVRYGLNGTYAVRTATESISCSNEVFGDPLPGADKICEYASTSPTPTPSPSPSPSPTPAPAPAPAPSPGLPAPVPSSVPMTMSCIGGPAVQCSGSSVIRMDNGVALSGSGVQAYGKSTSDLVKPYTNPSGAYGLAPASGGTAEIRVSKAGDGRISAPAVLLSNLGISWDGKVERPIIIETFNPTAGRVSRDAGGALVFGSLPPSSDLGYYDFGTKGPAGTQLNYANNRYFPRSGNPSRCAPDMNPCPTTETSGVQFKAGGWRAGGIEPDITTASRLHGDGDVHSGDGPPDANGNPTILPGGSGPGVPFPGSKGYRYLSNWGYQYGNLAAWVTQDTVDIVEWTGGPGPDEHNQSRSGMVAYGDVTDPASVPATGSATYYGFAYGWYAPNASSEAAFYYGLATVSVNFSTRQTTISIQNTQTYDAAATPVPATISAVTYMGASGSNVANYLTGSTNNGTMSGGVSGRYFGPVAPGGMSGASPAEMGGAYTLSNSGGATVVGGFLARRQ</sequence>
<feature type="compositionally biased region" description="Pro residues" evidence="2">
    <location>
        <begin position="65"/>
        <end position="93"/>
    </location>
</feature>
<dbReference type="PANTHER" id="PTHR48148:SF2">
    <property type="entry name" value="PA14 DOMAIN-CONTAINING PROTEIN"/>
    <property type="match status" value="1"/>
</dbReference>
<dbReference type="Proteomes" id="UP001352263">
    <property type="component" value="Unassembled WGS sequence"/>
</dbReference>
<feature type="compositionally biased region" description="Pro residues" evidence="2">
    <location>
        <begin position="158"/>
        <end position="187"/>
    </location>
</feature>